<dbReference type="SUPFAM" id="SSF101960">
    <property type="entry name" value="Stabilizer of iron transporter SufD"/>
    <property type="match status" value="1"/>
</dbReference>
<keyword evidence="4" id="KW-1185">Reference proteome</keyword>
<reference evidence="3" key="1">
    <citation type="journal article" date="2015" name="Genome Announc.">
        <title>Draft Genome Sequence of Anaerolineae Strain TC1, a Novel Isolate from a Methanogenic Wastewater Treatment System.</title>
        <authorList>
            <person name="Matsuura N."/>
            <person name="Tourlousse D.M."/>
            <person name="Sun L."/>
            <person name="Toyonaga M."/>
            <person name="Kuroda K."/>
            <person name="Ohashi A."/>
            <person name="Cruz R."/>
            <person name="Yamaguchi T."/>
            <person name="Sekiguchi Y."/>
        </authorList>
    </citation>
    <scope>NUCLEOTIDE SEQUENCE [LARGE SCALE GENOMIC DNA]</scope>
    <source>
        <strain evidence="3">TC1</strain>
    </source>
</reference>
<accession>A0A0S7BTC7</accession>
<comment type="similarity">
    <text evidence="1">Belongs to the iron-sulfur cluster assembly SufBD family.</text>
</comment>
<dbReference type="STRING" id="1678840.ATC1_13246"/>
<dbReference type="PANTHER" id="PTHR43575">
    <property type="entry name" value="PROTEIN ABCI7, CHLOROPLASTIC"/>
    <property type="match status" value="1"/>
</dbReference>
<dbReference type="InterPro" id="IPR037284">
    <property type="entry name" value="SUF_FeS_clus_asmbl_SufBD_sf"/>
</dbReference>
<proteinExistence type="inferred from homology"/>
<evidence type="ECO:0000259" key="2">
    <source>
        <dbReference type="Pfam" id="PF01458"/>
    </source>
</evidence>
<dbReference type="AlphaFoldDB" id="A0A0S7BTC7"/>
<protein>
    <submittedName>
        <fullName evidence="3">FeS assembly protein SufD</fullName>
    </submittedName>
</protein>
<dbReference type="Proteomes" id="UP000053370">
    <property type="component" value="Unassembled WGS sequence"/>
</dbReference>
<dbReference type="OrthoDB" id="9803529at2"/>
<sequence length="412" mass="46610">MRGNMDQNSLISFKDSNREKLFNALDSCSQNYSDDRFESIIEFLEQYDTHAVQGAALELKDENEMTLAGRFLWNDGIKGNVLNETAEARGIIFNTLDQIKRESPDIYEKLSDWQSIHQKDGSGRMLSALSKETIVLYIPKYVSASKEFLLDLILSKEGKGAAVQIWVFLEKGAQAVFTLNLRSRDSEADNFFTGLLNVFVGEGAHLILNEVQDFHQKMFSYTRKSVVVAKDGDLQWNICELGSEKSKSYSDLILSGKGSNAVVNGLYFPNRNQSFSIFTRQAHMESNTTSNLYFKGAVSDDARANWEGMIYVDPIAEKSDGYQKNENLMLSPNAHAASKPGLEILTDDVRCSHGTTITEIDPNQIFYLMSRGIPETDAKRLVIQGFFDTVLHKISYEPIRTKLQEKIYRKMD</sequence>
<dbReference type="InterPro" id="IPR000825">
    <property type="entry name" value="SUF_FeS_clus_asmbl_SufBD_core"/>
</dbReference>
<evidence type="ECO:0000256" key="1">
    <source>
        <dbReference type="ARBA" id="ARBA00043967"/>
    </source>
</evidence>
<dbReference type="PANTHER" id="PTHR43575:SF1">
    <property type="entry name" value="PROTEIN ABCI7, CHLOROPLASTIC"/>
    <property type="match status" value="1"/>
</dbReference>
<evidence type="ECO:0000313" key="3">
    <source>
        <dbReference type="EMBL" id="GAP40278.1"/>
    </source>
</evidence>
<organism evidence="3">
    <name type="scientific">Flexilinea flocculi</name>
    <dbReference type="NCBI Taxonomy" id="1678840"/>
    <lineage>
        <taxon>Bacteria</taxon>
        <taxon>Bacillati</taxon>
        <taxon>Chloroflexota</taxon>
        <taxon>Anaerolineae</taxon>
        <taxon>Anaerolineales</taxon>
        <taxon>Anaerolineaceae</taxon>
        <taxon>Flexilinea</taxon>
    </lineage>
</organism>
<dbReference type="InterPro" id="IPR055346">
    <property type="entry name" value="Fe-S_cluster_assembly_SufBD"/>
</dbReference>
<dbReference type="Pfam" id="PF01458">
    <property type="entry name" value="SUFBD_core"/>
    <property type="match status" value="1"/>
</dbReference>
<dbReference type="InterPro" id="IPR011542">
    <property type="entry name" value="SUF_FeS_clus_asmbl_SufD"/>
</dbReference>
<gene>
    <name evidence="3" type="ORF">ATC1_13246</name>
</gene>
<dbReference type="EMBL" id="DF968181">
    <property type="protein sequence ID" value="GAP40278.1"/>
    <property type="molecule type" value="Genomic_DNA"/>
</dbReference>
<name>A0A0S7BTC7_9CHLR</name>
<dbReference type="GO" id="GO:0016226">
    <property type="term" value="P:iron-sulfur cluster assembly"/>
    <property type="evidence" value="ECO:0007669"/>
    <property type="project" value="InterPro"/>
</dbReference>
<feature type="domain" description="SUF system FeS cluster assembly SufBD core" evidence="2">
    <location>
        <begin position="155"/>
        <end position="386"/>
    </location>
</feature>
<dbReference type="RefSeq" id="WP_062279423.1">
    <property type="nucleotide sequence ID" value="NZ_DF968181.1"/>
</dbReference>
<dbReference type="NCBIfam" id="TIGR01981">
    <property type="entry name" value="sufD"/>
    <property type="match status" value="1"/>
</dbReference>
<evidence type="ECO:0000313" key="4">
    <source>
        <dbReference type="Proteomes" id="UP000053370"/>
    </source>
</evidence>